<dbReference type="PhylomeDB" id="B3LYU4"/>
<dbReference type="OrthoDB" id="6352731at2759"/>
<gene>
    <name evidence="2" type="primary">Dana\GF18805</name>
    <name evidence="2" type="synonym">dana_GLEANR_20061</name>
    <name evidence="2" type="ORF">GF18805</name>
</gene>
<protein>
    <submittedName>
        <fullName evidence="2">Uncharacterized protein</fullName>
    </submittedName>
</protein>
<dbReference type="HOGENOM" id="CLU_2199711_0_0_1"/>
<dbReference type="KEGG" id="dan:6501574"/>
<sequence>MAANSSAGLLDKPISSIKTKFLNQEPTKDGYRIASEKTNGGKREEMGVIMNSGTPDKQMGLMGTYSSFSEMTDTDNATIYTADMTRYELKNRTLSGGSLKSLSG</sequence>
<feature type="region of interest" description="Disordered" evidence="1">
    <location>
        <begin position="32"/>
        <end position="55"/>
    </location>
</feature>
<dbReference type="AlphaFoldDB" id="B3LYU4"/>
<evidence type="ECO:0000313" key="2">
    <source>
        <dbReference type="EMBL" id="EDV44060.1"/>
    </source>
</evidence>
<dbReference type="InParanoid" id="B3LYU4"/>
<name>B3LYU4_DROAN</name>
<keyword evidence="3" id="KW-1185">Reference proteome</keyword>
<dbReference type="EMBL" id="CH902617">
    <property type="protein sequence ID" value="EDV44060.1"/>
    <property type="molecule type" value="Genomic_DNA"/>
</dbReference>
<proteinExistence type="predicted"/>
<evidence type="ECO:0000313" key="3">
    <source>
        <dbReference type="Proteomes" id="UP000007801"/>
    </source>
</evidence>
<accession>B3LYU4</accession>
<dbReference type="GeneID" id="6501574"/>
<evidence type="ECO:0000256" key="1">
    <source>
        <dbReference type="SAM" id="MobiDB-lite"/>
    </source>
</evidence>
<dbReference type="Proteomes" id="UP000007801">
    <property type="component" value="Unassembled WGS sequence"/>
</dbReference>
<reference evidence="2 3" key="1">
    <citation type="journal article" date="2007" name="Nature">
        <title>Evolution of genes and genomes on the Drosophila phylogeny.</title>
        <authorList>
            <consortium name="Drosophila 12 Genomes Consortium"/>
            <person name="Clark A.G."/>
            <person name="Eisen M.B."/>
            <person name="Smith D.R."/>
            <person name="Bergman C.M."/>
            <person name="Oliver B."/>
            <person name="Markow T.A."/>
            <person name="Kaufman T.C."/>
            <person name="Kellis M."/>
            <person name="Gelbart W."/>
            <person name="Iyer V.N."/>
            <person name="Pollard D.A."/>
            <person name="Sackton T.B."/>
            <person name="Larracuente A.M."/>
            <person name="Singh N.D."/>
            <person name="Abad J.P."/>
            <person name="Abt D.N."/>
            <person name="Adryan B."/>
            <person name="Aguade M."/>
            <person name="Akashi H."/>
            <person name="Anderson W.W."/>
            <person name="Aquadro C.F."/>
            <person name="Ardell D.H."/>
            <person name="Arguello R."/>
            <person name="Artieri C.G."/>
            <person name="Barbash D.A."/>
            <person name="Barker D."/>
            <person name="Barsanti P."/>
            <person name="Batterham P."/>
            <person name="Batzoglou S."/>
            <person name="Begun D."/>
            <person name="Bhutkar A."/>
            <person name="Blanco E."/>
            <person name="Bosak S.A."/>
            <person name="Bradley R.K."/>
            <person name="Brand A.D."/>
            <person name="Brent M.R."/>
            <person name="Brooks A.N."/>
            <person name="Brown R.H."/>
            <person name="Butlin R.K."/>
            <person name="Caggese C."/>
            <person name="Calvi B.R."/>
            <person name="Bernardo de Carvalho A."/>
            <person name="Caspi A."/>
            <person name="Castrezana S."/>
            <person name="Celniker S.E."/>
            <person name="Chang J.L."/>
            <person name="Chapple C."/>
            <person name="Chatterji S."/>
            <person name="Chinwalla A."/>
            <person name="Civetta A."/>
            <person name="Clifton S.W."/>
            <person name="Comeron J.M."/>
            <person name="Costello J.C."/>
            <person name="Coyne J.A."/>
            <person name="Daub J."/>
            <person name="David R.G."/>
            <person name="Delcher A.L."/>
            <person name="Delehaunty K."/>
            <person name="Do C.B."/>
            <person name="Ebling H."/>
            <person name="Edwards K."/>
            <person name="Eickbush T."/>
            <person name="Evans J.D."/>
            <person name="Filipski A."/>
            <person name="Findeiss S."/>
            <person name="Freyhult E."/>
            <person name="Fulton L."/>
            <person name="Fulton R."/>
            <person name="Garcia A.C."/>
            <person name="Gardiner A."/>
            <person name="Garfield D.A."/>
            <person name="Garvin B.E."/>
            <person name="Gibson G."/>
            <person name="Gilbert D."/>
            <person name="Gnerre S."/>
            <person name="Godfrey J."/>
            <person name="Good R."/>
            <person name="Gotea V."/>
            <person name="Gravely B."/>
            <person name="Greenberg A.J."/>
            <person name="Griffiths-Jones S."/>
            <person name="Gross S."/>
            <person name="Guigo R."/>
            <person name="Gustafson E.A."/>
            <person name="Haerty W."/>
            <person name="Hahn M.W."/>
            <person name="Halligan D.L."/>
            <person name="Halpern A.L."/>
            <person name="Halter G.M."/>
            <person name="Han M.V."/>
            <person name="Heger A."/>
            <person name="Hillier L."/>
            <person name="Hinrichs A.S."/>
            <person name="Holmes I."/>
            <person name="Hoskins R.A."/>
            <person name="Hubisz M.J."/>
            <person name="Hultmark D."/>
            <person name="Huntley M.A."/>
            <person name="Jaffe D.B."/>
            <person name="Jagadeeshan S."/>
            <person name="Jeck W.R."/>
            <person name="Johnson J."/>
            <person name="Jones C.D."/>
            <person name="Jordan W.C."/>
            <person name="Karpen G.H."/>
            <person name="Kataoka E."/>
            <person name="Keightley P.D."/>
            <person name="Kheradpour P."/>
            <person name="Kirkness E.F."/>
            <person name="Koerich L.B."/>
            <person name="Kristiansen K."/>
            <person name="Kudrna D."/>
            <person name="Kulathinal R.J."/>
            <person name="Kumar S."/>
            <person name="Kwok R."/>
            <person name="Lander E."/>
            <person name="Langley C.H."/>
            <person name="Lapoint R."/>
            <person name="Lazzaro B.P."/>
            <person name="Lee S.J."/>
            <person name="Levesque L."/>
            <person name="Li R."/>
            <person name="Lin C.F."/>
            <person name="Lin M.F."/>
            <person name="Lindblad-Toh K."/>
            <person name="Llopart A."/>
            <person name="Long M."/>
            <person name="Low L."/>
            <person name="Lozovsky E."/>
            <person name="Lu J."/>
            <person name="Luo M."/>
            <person name="Machado C.A."/>
            <person name="Makalowski W."/>
            <person name="Marzo M."/>
            <person name="Matsuda M."/>
            <person name="Matzkin L."/>
            <person name="McAllister B."/>
            <person name="McBride C.S."/>
            <person name="McKernan B."/>
            <person name="McKernan K."/>
            <person name="Mendez-Lago M."/>
            <person name="Minx P."/>
            <person name="Mollenhauer M.U."/>
            <person name="Montooth K."/>
            <person name="Mount S.M."/>
            <person name="Mu X."/>
            <person name="Myers E."/>
            <person name="Negre B."/>
            <person name="Newfeld S."/>
            <person name="Nielsen R."/>
            <person name="Noor M.A."/>
            <person name="O'Grady P."/>
            <person name="Pachter L."/>
            <person name="Papaceit M."/>
            <person name="Parisi M.J."/>
            <person name="Parisi M."/>
            <person name="Parts L."/>
            <person name="Pedersen J.S."/>
            <person name="Pesole G."/>
            <person name="Phillippy A.M."/>
            <person name="Ponting C.P."/>
            <person name="Pop M."/>
            <person name="Porcelli D."/>
            <person name="Powell J.R."/>
            <person name="Prohaska S."/>
            <person name="Pruitt K."/>
            <person name="Puig M."/>
            <person name="Quesneville H."/>
            <person name="Ram K.R."/>
            <person name="Rand D."/>
            <person name="Rasmussen M.D."/>
            <person name="Reed L.K."/>
            <person name="Reenan R."/>
            <person name="Reily A."/>
            <person name="Remington K.A."/>
            <person name="Rieger T.T."/>
            <person name="Ritchie M.G."/>
            <person name="Robin C."/>
            <person name="Rogers Y.H."/>
            <person name="Rohde C."/>
            <person name="Rozas J."/>
            <person name="Rubenfield M.J."/>
            <person name="Ruiz A."/>
            <person name="Russo S."/>
            <person name="Salzberg S.L."/>
            <person name="Sanchez-Gracia A."/>
            <person name="Saranga D.J."/>
            <person name="Sato H."/>
            <person name="Schaeffer S.W."/>
            <person name="Schatz M.C."/>
            <person name="Schlenke T."/>
            <person name="Schwartz R."/>
            <person name="Segarra C."/>
            <person name="Singh R.S."/>
            <person name="Sirot L."/>
            <person name="Sirota M."/>
            <person name="Sisneros N.B."/>
            <person name="Smith C.D."/>
            <person name="Smith T.F."/>
            <person name="Spieth J."/>
            <person name="Stage D.E."/>
            <person name="Stark A."/>
            <person name="Stephan W."/>
            <person name="Strausberg R.L."/>
            <person name="Strempel S."/>
            <person name="Sturgill D."/>
            <person name="Sutton G."/>
            <person name="Sutton G.G."/>
            <person name="Tao W."/>
            <person name="Teichmann S."/>
            <person name="Tobari Y.N."/>
            <person name="Tomimura Y."/>
            <person name="Tsolas J.M."/>
            <person name="Valente V.L."/>
            <person name="Venter E."/>
            <person name="Venter J.C."/>
            <person name="Vicario S."/>
            <person name="Vieira F.G."/>
            <person name="Vilella A.J."/>
            <person name="Villasante A."/>
            <person name="Walenz B."/>
            <person name="Wang J."/>
            <person name="Wasserman M."/>
            <person name="Watts T."/>
            <person name="Wilson D."/>
            <person name="Wilson R.K."/>
            <person name="Wing R.A."/>
            <person name="Wolfner M.F."/>
            <person name="Wong A."/>
            <person name="Wong G.K."/>
            <person name="Wu C.I."/>
            <person name="Wu G."/>
            <person name="Yamamoto D."/>
            <person name="Yang H.P."/>
            <person name="Yang S.P."/>
            <person name="Yorke J.A."/>
            <person name="Yoshida K."/>
            <person name="Zdobnov E."/>
            <person name="Zhang P."/>
            <person name="Zhang Y."/>
            <person name="Zimin A.V."/>
            <person name="Baldwin J."/>
            <person name="Abdouelleil A."/>
            <person name="Abdulkadir J."/>
            <person name="Abebe A."/>
            <person name="Abera B."/>
            <person name="Abreu J."/>
            <person name="Acer S.C."/>
            <person name="Aftuck L."/>
            <person name="Alexander A."/>
            <person name="An P."/>
            <person name="Anderson E."/>
            <person name="Anderson S."/>
            <person name="Arachi H."/>
            <person name="Azer M."/>
            <person name="Bachantsang P."/>
            <person name="Barry A."/>
            <person name="Bayul T."/>
            <person name="Berlin A."/>
            <person name="Bessette D."/>
            <person name="Bloom T."/>
            <person name="Blye J."/>
            <person name="Boguslavskiy L."/>
            <person name="Bonnet C."/>
            <person name="Boukhgalter B."/>
            <person name="Bourzgui I."/>
            <person name="Brown A."/>
            <person name="Cahill P."/>
            <person name="Channer S."/>
            <person name="Cheshatsang Y."/>
            <person name="Chuda L."/>
            <person name="Citroen M."/>
            <person name="Collymore A."/>
            <person name="Cooke P."/>
            <person name="Costello M."/>
            <person name="D'Aco K."/>
            <person name="Daza R."/>
            <person name="De Haan G."/>
            <person name="DeGray S."/>
            <person name="DeMaso C."/>
            <person name="Dhargay N."/>
            <person name="Dooley K."/>
            <person name="Dooley E."/>
            <person name="Doricent M."/>
            <person name="Dorje P."/>
            <person name="Dorjee K."/>
            <person name="Dupes A."/>
            <person name="Elong R."/>
            <person name="Falk J."/>
            <person name="Farina A."/>
            <person name="Faro S."/>
            <person name="Ferguson D."/>
            <person name="Fisher S."/>
            <person name="Foley C.D."/>
            <person name="Franke A."/>
            <person name="Friedrich D."/>
            <person name="Gadbois L."/>
            <person name="Gearin G."/>
            <person name="Gearin C.R."/>
            <person name="Giannoukos G."/>
            <person name="Goode T."/>
            <person name="Graham J."/>
            <person name="Grandbois E."/>
            <person name="Grewal S."/>
            <person name="Gyaltsen K."/>
            <person name="Hafez N."/>
            <person name="Hagos B."/>
            <person name="Hall J."/>
            <person name="Henson C."/>
            <person name="Hollinger A."/>
            <person name="Honan T."/>
            <person name="Huard M.D."/>
            <person name="Hughes L."/>
            <person name="Hurhula B."/>
            <person name="Husby M.E."/>
            <person name="Kamat A."/>
            <person name="Kanga B."/>
            <person name="Kashin S."/>
            <person name="Khazanovich D."/>
            <person name="Kisner P."/>
            <person name="Lance K."/>
            <person name="Lara M."/>
            <person name="Lee W."/>
            <person name="Lennon N."/>
            <person name="Letendre F."/>
            <person name="LeVine R."/>
            <person name="Lipovsky A."/>
            <person name="Liu X."/>
            <person name="Liu J."/>
            <person name="Liu S."/>
            <person name="Lokyitsang T."/>
            <person name="Lokyitsang Y."/>
            <person name="Lubonja R."/>
            <person name="Lui A."/>
            <person name="MacDonald P."/>
            <person name="Magnisalis V."/>
            <person name="Maru K."/>
            <person name="Matthews C."/>
            <person name="McCusker W."/>
            <person name="McDonough S."/>
            <person name="Mehta T."/>
            <person name="Meldrim J."/>
            <person name="Meneus L."/>
            <person name="Mihai O."/>
            <person name="Mihalev A."/>
            <person name="Mihova T."/>
            <person name="Mittelman R."/>
            <person name="Mlenga V."/>
            <person name="Montmayeur A."/>
            <person name="Mulrain L."/>
            <person name="Navidi A."/>
            <person name="Naylor J."/>
            <person name="Negash T."/>
            <person name="Nguyen T."/>
            <person name="Nguyen N."/>
            <person name="Nicol R."/>
            <person name="Norbu C."/>
            <person name="Norbu N."/>
            <person name="Novod N."/>
            <person name="O'Neill B."/>
            <person name="Osman S."/>
            <person name="Markiewicz E."/>
            <person name="Oyono O.L."/>
            <person name="Patti C."/>
            <person name="Phunkhang P."/>
            <person name="Pierre F."/>
            <person name="Priest M."/>
            <person name="Raghuraman S."/>
            <person name="Rege F."/>
            <person name="Reyes R."/>
            <person name="Rise C."/>
            <person name="Rogov P."/>
            <person name="Ross K."/>
            <person name="Ryan E."/>
            <person name="Settipalli S."/>
            <person name="Shea T."/>
            <person name="Sherpa N."/>
            <person name="Shi L."/>
            <person name="Shih D."/>
            <person name="Sparrow T."/>
            <person name="Spaulding J."/>
            <person name="Stalker J."/>
            <person name="Stange-Thomann N."/>
            <person name="Stavropoulos S."/>
            <person name="Stone C."/>
            <person name="Strader C."/>
            <person name="Tesfaye S."/>
            <person name="Thomson T."/>
            <person name="Thoulutsang Y."/>
            <person name="Thoulutsang D."/>
            <person name="Topham K."/>
            <person name="Topping I."/>
            <person name="Tsamla T."/>
            <person name="Vassiliev H."/>
            <person name="Vo A."/>
            <person name="Wangchuk T."/>
            <person name="Wangdi T."/>
            <person name="Weiand M."/>
            <person name="Wilkinson J."/>
            <person name="Wilson A."/>
            <person name="Yadav S."/>
            <person name="Young G."/>
            <person name="Yu Q."/>
            <person name="Zembek L."/>
            <person name="Zhong D."/>
            <person name="Zimmer A."/>
            <person name="Zwirko Z."/>
            <person name="Jaffe D.B."/>
            <person name="Alvarez P."/>
            <person name="Brockman W."/>
            <person name="Butler J."/>
            <person name="Chin C."/>
            <person name="Gnerre S."/>
            <person name="Grabherr M."/>
            <person name="Kleber M."/>
            <person name="Mauceli E."/>
            <person name="MacCallum I."/>
        </authorList>
    </citation>
    <scope>NUCLEOTIDE SEQUENCE [LARGE SCALE GENOMIC DNA]</scope>
    <source>
        <strain evidence="3">Tucson 14024-0371.13</strain>
    </source>
</reference>
<feature type="compositionally biased region" description="Basic and acidic residues" evidence="1">
    <location>
        <begin position="32"/>
        <end position="46"/>
    </location>
</feature>
<organism evidence="2 3">
    <name type="scientific">Drosophila ananassae</name>
    <name type="common">Fruit fly</name>
    <dbReference type="NCBI Taxonomy" id="7217"/>
    <lineage>
        <taxon>Eukaryota</taxon>
        <taxon>Metazoa</taxon>
        <taxon>Ecdysozoa</taxon>
        <taxon>Arthropoda</taxon>
        <taxon>Hexapoda</taxon>
        <taxon>Insecta</taxon>
        <taxon>Pterygota</taxon>
        <taxon>Neoptera</taxon>
        <taxon>Endopterygota</taxon>
        <taxon>Diptera</taxon>
        <taxon>Brachycera</taxon>
        <taxon>Muscomorpha</taxon>
        <taxon>Ephydroidea</taxon>
        <taxon>Drosophilidae</taxon>
        <taxon>Drosophila</taxon>
        <taxon>Sophophora</taxon>
    </lineage>
</organism>